<accession>A0ABQ9TXD3</accession>
<feature type="region of interest" description="Disordered" evidence="1">
    <location>
        <begin position="1"/>
        <end position="59"/>
    </location>
</feature>
<keyword evidence="3" id="KW-1185">Reference proteome</keyword>
<organism evidence="2 3">
    <name type="scientific">Saguinus oedipus</name>
    <name type="common">Cotton-top tamarin</name>
    <name type="synonym">Oedipomidas oedipus</name>
    <dbReference type="NCBI Taxonomy" id="9490"/>
    <lineage>
        <taxon>Eukaryota</taxon>
        <taxon>Metazoa</taxon>
        <taxon>Chordata</taxon>
        <taxon>Craniata</taxon>
        <taxon>Vertebrata</taxon>
        <taxon>Euteleostomi</taxon>
        <taxon>Mammalia</taxon>
        <taxon>Eutheria</taxon>
        <taxon>Euarchontoglires</taxon>
        <taxon>Primates</taxon>
        <taxon>Haplorrhini</taxon>
        <taxon>Platyrrhini</taxon>
        <taxon>Cebidae</taxon>
        <taxon>Callitrichinae</taxon>
        <taxon>Saguinus</taxon>
    </lineage>
</organism>
<evidence type="ECO:0000313" key="3">
    <source>
        <dbReference type="Proteomes" id="UP001266305"/>
    </source>
</evidence>
<evidence type="ECO:0000313" key="2">
    <source>
        <dbReference type="EMBL" id="KAK2089462.1"/>
    </source>
</evidence>
<name>A0ABQ9TXD3_SAGOE</name>
<sequence>MHVGTEHPKRASPRPSGGFTPELGEPRTGAKGEGAPRPIAPGFLPKGRKRRKATAAGPPNLSISGSLVLVWPPALGARCCPQGVEDPHASLGRSVRGGPMGQNEKGCGVFTVRLRGPPLPFRTARVPPLLFPAAAEAAPHPLPPAPSGEGCGEGVAAVGTPALSQGCYGPAPPLYTFAAPSTRVLL</sequence>
<comment type="caution">
    <text evidence="2">The sequence shown here is derived from an EMBL/GenBank/DDBJ whole genome shotgun (WGS) entry which is preliminary data.</text>
</comment>
<protein>
    <submittedName>
        <fullName evidence="2">Uncharacterized protein</fullName>
    </submittedName>
</protein>
<proteinExistence type="predicted"/>
<dbReference type="Proteomes" id="UP001266305">
    <property type="component" value="Unassembled WGS sequence"/>
</dbReference>
<gene>
    <name evidence="2" type="ORF">P7K49_032128</name>
</gene>
<dbReference type="EMBL" id="JASSZA010000018">
    <property type="protein sequence ID" value="KAK2089462.1"/>
    <property type="molecule type" value="Genomic_DNA"/>
</dbReference>
<evidence type="ECO:0000256" key="1">
    <source>
        <dbReference type="SAM" id="MobiDB-lite"/>
    </source>
</evidence>
<reference evidence="2 3" key="1">
    <citation type="submission" date="2023-05" db="EMBL/GenBank/DDBJ databases">
        <title>B98-5 Cell Line De Novo Hybrid Assembly: An Optical Mapping Approach.</title>
        <authorList>
            <person name="Kananen K."/>
            <person name="Auerbach J.A."/>
            <person name="Kautto E."/>
            <person name="Blachly J.S."/>
        </authorList>
    </citation>
    <scope>NUCLEOTIDE SEQUENCE [LARGE SCALE GENOMIC DNA]</scope>
    <source>
        <strain evidence="2">B95-8</strain>
        <tissue evidence="2">Cell line</tissue>
    </source>
</reference>